<feature type="region of interest" description="Disordered" evidence="3">
    <location>
        <begin position="387"/>
        <end position="421"/>
    </location>
</feature>
<dbReference type="Pfam" id="PF16206">
    <property type="entry name" value="Mon2_C"/>
    <property type="match status" value="1"/>
</dbReference>
<evidence type="ECO:0000256" key="3">
    <source>
        <dbReference type="SAM" id="MobiDB-lite"/>
    </source>
</evidence>
<evidence type="ECO:0000259" key="5">
    <source>
        <dbReference type="Pfam" id="PF16206"/>
    </source>
</evidence>
<evidence type="ECO:0000256" key="2">
    <source>
        <dbReference type="ARBA" id="ARBA00022927"/>
    </source>
</evidence>
<dbReference type="RefSeq" id="XP_046064754.1">
    <property type="nucleotide sequence ID" value="XM_046203740.1"/>
</dbReference>
<dbReference type="OrthoDB" id="294853at2759"/>
<dbReference type="Pfam" id="PF12783">
    <property type="entry name" value="Sec7-like_HUS"/>
    <property type="match status" value="1"/>
</dbReference>
<feature type="compositionally biased region" description="Polar residues" evidence="3">
    <location>
        <begin position="387"/>
        <end position="413"/>
    </location>
</feature>
<dbReference type="Pfam" id="PF16213">
    <property type="entry name" value="DCB"/>
    <property type="match status" value="1"/>
</dbReference>
<evidence type="ECO:0000259" key="4">
    <source>
        <dbReference type="Pfam" id="PF12783"/>
    </source>
</evidence>
<evidence type="ECO:0000259" key="6">
    <source>
        <dbReference type="Pfam" id="PF16213"/>
    </source>
</evidence>
<dbReference type="InterPro" id="IPR016024">
    <property type="entry name" value="ARM-type_fold"/>
</dbReference>
<name>A0A9P8PFZ4_9ASCO</name>
<dbReference type="GeneID" id="70232249"/>
<dbReference type="GO" id="GO:0015031">
    <property type="term" value="P:protein transport"/>
    <property type="evidence" value="ECO:0007669"/>
    <property type="project" value="UniProtKB-KW"/>
</dbReference>
<sequence length="1590" mass="179750">MSIQLLVADLSALVSETKRKNADIRHAADKSLDILKNSQGKDEKTFLRSLSQNADFINPILLACQSKNAKLTGIALQCLSRLIMTHSLPVTKIDLIIDALLESTHSSIDIQLKILQLLPSFFQSYSLFIADDSLSKLLLVCSSLQSTNRMGAVINTAQATFLQLVNLAFEKVHDEDKRPENEQTFQVPVGLHETKQIAACAYDAQRIVNDLCTLIEHHKPAFLKTNYITEDFGFELLESIVKNNKGMFLSHQELSHLLRIRVAPILLRFLSSSKDFTVMVRVSRLISLLIHEQFQELKIESEVTMSLLTHTLAKESASPAWKRILALEIYRSLFKDFNLVADIFAEYDDNRTEERKHVLDEFLKECLQIVTDGGSLLNTGDLVQTPLVSTPEPATQPASKQKKPSTVSQSASTRQEDKTQGLSVSKSSIKFAYIDSLDKADPPQAPDTYVLYLVSQTLISFCEGICNSTLDLARDGETVSFLDETTFTDKQKKDKYELLKNMVLFNWKNLLELHKNFVYSSLDTELFSKTLRSLQKLCHASGILSLKDIRNEILNFFAISTLKLTGKEGHQNRFLSFGESIVGTISLTIGNAVSNMSHPAPPESDQIQLYTRNINPRQIMCFRVLISLATSLGAVLEENWDIIFITLQWVSYYLDGPSDLKVKEIPPLPSSLSDTDLGFVESTLKKLTESIKAQSKDVFNAAVKSLIRLSDTVIKTSLTAEDKRGLRPVYEGKLEPSIFNKSFFINKLTDICEISPVQFLIESDENWSTVVDFCTNTAKDRDLEDNLRLMITRNFNTITKSAAVTGFDSNVEATQSETEKKILNALNNFIETFAKLPISSEILITNCEVEVQLLTLNTLKDIVDQYGTSIKHHWGVITQMLNSPFEIIGNVDTEMLQERPVTEIIISVLRSTFETLKVILDTVLQSIAKDQIKAIIDCLYNFVSQRFNLNISFNSISYFWLISDYLKEKIESGEKSSVETEKPLGSSEWPEKFETNESLWIYMIYQLSRTTADPRTQVRNGSIQTFFNIIDSYGSLSPSWKLIYDITLSPIIMTIPSSDNLSGEWVESFTLIVNGLTKLYSQYLTDFTDKATIEFWSGLLEFFTKLTKVEPTFTELNLQVFKAFESLVVSVGPNPPKELIETLYSFWAGFQISYNLSNDSLYQSSLCAFISAFDALFKVLAPVLTLPKFELILTMLNSCIRYPILIGASSDTNKCTELQNQVISSLSSLSFDDPKYESLLIQQLNLIVILPFSTRDLIHKKLGARDVKIPTFIAASYEALQLLKQHLYSIKDLTFFLNDRCLIKVYKALLEPSKLKSPVYQSNGHCLWMESMDILVHTSENIHLLLSNENSVKDDIKLQLSPLLLETFKTSFGYSMEEVEGYEEFDLEKYEQMKNCLIPLFSTESIGSRGNVEEFMVTVWTSSFLYVLDDVENSILESSKSPSEVSAKLCEYDLDLVYGSTAELSKMPRLKLAKSCLEDLISFSFPSENNTLFEKALPYFISRCAFALRKLLSDERLLYKQPLPKIQQIEINTVLNGLMSITDALDKVPDSEPIYSKLMVLFPLLVQAIAVKTDTNQLMQKLTIKLGKKH</sequence>
<evidence type="ECO:0000256" key="1">
    <source>
        <dbReference type="ARBA" id="ARBA00022448"/>
    </source>
</evidence>
<feature type="domain" description="Mon2/Sec7/BIG1-like dimerisation and cyclophilin-binding" evidence="6">
    <location>
        <begin position="3"/>
        <end position="176"/>
    </location>
</feature>
<dbReference type="EMBL" id="JAEUBE010000055">
    <property type="protein sequence ID" value="KAH3671578.1"/>
    <property type="molecule type" value="Genomic_DNA"/>
</dbReference>
<dbReference type="InterPro" id="IPR032691">
    <property type="entry name" value="Mon2/Sec7/BIG1-like_HUS"/>
</dbReference>
<dbReference type="InterPro" id="IPR032629">
    <property type="entry name" value="DCB_dom"/>
</dbReference>
<reference evidence="7" key="2">
    <citation type="submission" date="2021-01" db="EMBL/GenBank/DDBJ databases">
        <authorList>
            <person name="Schikora-Tamarit M.A."/>
        </authorList>
    </citation>
    <scope>NUCLEOTIDE SEQUENCE</scope>
    <source>
        <strain evidence="7">CBS6075</strain>
    </source>
</reference>
<organism evidence="7 8">
    <name type="scientific">Ogataea philodendri</name>
    <dbReference type="NCBI Taxonomy" id="1378263"/>
    <lineage>
        <taxon>Eukaryota</taxon>
        <taxon>Fungi</taxon>
        <taxon>Dikarya</taxon>
        <taxon>Ascomycota</taxon>
        <taxon>Saccharomycotina</taxon>
        <taxon>Pichiomycetes</taxon>
        <taxon>Pichiales</taxon>
        <taxon>Pichiaceae</taxon>
        <taxon>Ogataea</taxon>
    </lineage>
</organism>
<comment type="caution">
    <text evidence="7">The sequence shown here is derived from an EMBL/GenBank/DDBJ whole genome shotgun (WGS) entry which is preliminary data.</text>
</comment>
<dbReference type="SUPFAM" id="SSF48371">
    <property type="entry name" value="ARM repeat"/>
    <property type="match status" value="2"/>
</dbReference>
<dbReference type="InterPro" id="IPR032817">
    <property type="entry name" value="Mon2_C"/>
</dbReference>
<dbReference type="GO" id="GO:0005794">
    <property type="term" value="C:Golgi apparatus"/>
    <property type="evidence" value="ECO:0007669"/>
    <property type="project" value="UniProtKB-ARBA"/>
</dbReference>
<evidence type="ECO:0000313" key="8">
    <source>
        <dbReference type="Proteomes" id="UP000769157"/>
    </source>
</evidence>
<keyword evidence="2" id="KW-0653">Protein transport</keyword>
<keyword evidence="8" id="KW-1185">Reference proteome</keyword>
<protein>
    <recommendedName>
        <fullName evidence="9">Protein MON2</fullName>
    </recommendedName>
</protein>
<dbReference type="Proteomes" id="UP000769157">
    <property type="component" value="Unassembled WGS sequence"/>
</dbReference>
<evidence type="ECO:0008006" key="9">
    <source>
        <dbReference type="Google" id="ProtNLM"/>
    </source>
</evidence>
<reference evidence="7" key="1">
    <citation type="journal article" date="2021" name="Open Biol.">
        <title>Shared evolutionary footprints suggest mitochondrial oxidative damage underlies multiple complex I losses in fungi.</title>
        <authorList>
            <person name="Schikora-Tamarit M.A."/>
            <person name="Marcet-Houben M."/>
            <person name="Nosek J."/>
            <person name="Gabaldon T."/>
        </authorList>
    </citation>
    <scope>NUCLEOTIDE SEQUENCE</scope>
    <source>
        <strain evidence="7">CBS6075</strain>
    </source>
</reference>
<keyword evidence="1" id="KW-0813">Transport</keyword>
<feature type="domain" description="Mon2 C-terminal" evidence="5">
    <location>
        <begin position="932"/>
        <end position="1043"/>
    </location>
</feature>
<evidence type="ECO:0000313" key="7">
    <source>
        <dbReference type="EMBL" id="KAH3671578.1"/>
    </source>
</evidence>
<gene>
    <name evidence="7" type="ORF">OGAPHI_000281</name>
</gene>
<accession>A0A9P8PFZ4</accession>
<proteinExistence type="predicted"/>
<feature type="domain" description="Mon2/Sec7/BIG1-like HUS" evidence="4">
    <location>
        <begin position="200"/>
        <end position="353"/>
    </location>
</feature>